<evidence type="ECO:0000313" key="2">
    <source>
        <dbReference type="EMBL" id="GAA0733561.1"/>
    </source>
</evidence>
<evidence type="ECO:0000256" key="1">
    <source>
        <dbReference type="SAM" id="Coils"/>
    </source>
</evidence>
<reference evidence="3" key="1">
    <citation type="journal article" date="2019" name="Int. J. Syst. Evol. Microbiol.">
        <title>The Global Catalogue of Microorganisms (GCM) 10K type strain sequencing project: providing services to taxonomists for standard genome sequencing and annotation.</title>
        <authorList>
            <consortium name="The Broad Institute Genomics Platform"/>
            <consortium name="The Broad Institute Genome Sequencing Center for Infectious Disease"/>
            <person name="Wu L."/>
            <person name="Ma J."/>
        </authorList>
    </citation>
    <scope>NUCLEOTIDE SEQUENCE [LARGE SCALE GENOMIC DNA]</scope>
    <source>
        <strain evidence="3">JCM 1407</strain>
    </source>
</reference>
<proteinExistence type="predicted"/>
<comment type="caution">
    <text evidence="2">The sequence shown here is derived from an EMBL/GenBank/DDBJ whole genome shotgun (WGS) entry which is preliminary data.</text>
</comment>
<evidence type="ECO:0000313" key="3">
    <source>
        <dbReference type="Proteomes" id="UP001501510"/>
    </source>
</evidence>
<keyword evidence="3" id="KW-1185">Reference proteome</keyword>
<feature type="coiled-coil region" evidence="1">
    <location>
        <begin position="576"/>
        <end position="603"/>
    </location>
</feature>
<keyword evidence="1" id="KW-0175">Coiled coil</keyword>
<dbReference type="EMBL" id="BAAACG010000003">
    <property type="protein sequence ID" value="GAA0733561.1"/>
    <property type="molecule type" value="Genomic_DNA"/>
</dbReference>
<name>A0ABP3UK46_9CLOT</name>
<accession>A0ABP3UK46</accession>
<sequence length="615" mass="72560">MKSNKSYIFKNIYGTMYEFYINKDNDLMCNKFSEETKILENVSKFNINVTYLGIIEIVCITLDGFIKYCKLDKKWSTQTLYKLKSDNSSIDEVTLFSKKNKLHIFFMFYENKLDSYANILHYVWNGDKFKTNLVSTINIIDGLKKHYYLETIDETINMFYITKEKDSNVMSSCKYSTKDSWTNPKKLYRLNGNNISFSTLEKNNEFNILNLSNENKISTLEHVKVDSKNNIKNIPIYKTKGTIDTATFNIFNNILYCVWSENNQLMYSSFNNIKWSSPSTINTESYNDIYMYRYIYEESPLDDSIKGKNVFASISNNINIFLPQRTKTYNNKNNKCDAEGTIRKLLQEISEKKTINYDLKNKSLLLTEKLREKNIRVNNLSENINKISIQKSNIENKYKSTLQLNNKLKIQTQDFKESINKKSEKIELLKIRLKEKIDESNNLKVKFNEKSEEINSLNNKFNNKTKELNDIITELKNNTNGTNKSLENKYNIQIENIKKQLQEKENQFKTLLEKNKNLEKSIEDLKLENNNMEQKLEESKNNILLELKNKYDIESSSIKKQLDQKKKSFDYIADYTKQLESSLEQLRSENSLIKEQLENSKSKSFIERILGKPYK</sequence>
<gene>
    <name evidence="2" type="ORF">GCM10008906_04610</name>
</gene>
<protein>
    <recommendedName>
        <fullName evidence="4">Chromosome partition protein Smc</fullName>
    </recommendedName>
</protein>
<dbReference type="RefSeq" id="WP_343758454.1">
    <property type="nucleotide sequence ID" value="NZ_BAAACG010000003.1"/>
</dbReference>
<feature type="coiled-coil region" evidence="1">
    <location>
        <begin position="370"/>
        <end position="549"/>
    </location>
</feature>
<organism evidence="2 3">
    <name type="scientific">Clostridium oceanicum</name>
    <dbReference type="NCBI Taxonomy" id="1543"/>
    <lineage>
        <taxon>Bacteria</taxon>
        <taxon>Bacillati</taxon>
        <taxon>Bacillota</taxon>
        <taxon>Clostridia</taxon>
        <taxon>Eubacteriales</taxon>
        <taxon>Clostridiaceae</taxon>
        <taxon>Clostridium</taxon>
    </lineage>
</organism>
<dbReference type="Proteomes" id="UP001501510">
    <property type="component" value="Unassembled WGS sequence"/>
</dbReference>
<evidence type="ECO:0008006" key="4">
    <source>
        <dbReference type="Google" id="ProtNLM"/>
    </source>
</evidence>